<accession>A0A0S3R693</accession>
<evidence type="ECO:0000313" key="1">
    <source>
        <dbReference type="EMBL" id="BAT76064.1"/>
    </source>
</evidence>
<dbReference type="EMBL" id="AP015034">
    <property type="protein sequence ID" value="BAT76064.1"/>
    <property type="molecule type" value="Genomic_DNA"/>
</dbReference>
<feature type="non-terminal residue" evidence="1">
    <location>
        <position position="1"/>
    </location>
</feature>
<sequence>PSRTLMVILTMRNNWLHKIIKSHCHVLLHSPPKFVASTQFYSLSHPPLYESSYDTTLKVTNFMKNRKKLKILSCLFIY</sequence>
<gene>
    <name evidence="1" type="primary">Vigan.01G402000</name>
    <name evidence="1" type="ORF">VIGAN_01402000</name>
</gene>
<dbReference type="AlphaFoldDB" id="A0A0S3R693"/>
<evidence type="ECO:0000313" key="2">
    <source>
        <dbReference type="Proteomes" id="UP000291084"/>
    </source>
</evidence>
<keyword evidence="2" id="KW-1185">Reference proteome</keyword>
<protein>
    <submittedName>
        <fullName evidence="1">Uncharacterized protein</fullName>
    </submittedName>
</protein>
<name>A0A0S3R693_PHAAN</name>
<dbReference type="Proteomes" id="UP000291084">
    <property type="component" value="Chromosome 1"/>
</dbReference>
<reference evidence="1 2" key="1">
    <citation type="journal article" date="2015" name="Sci. Rep.">
        <title>The power of single molecule real-time sequencing technology in the de novo assembly of a eukaryotic genome.</title>
        <authorList>
            <person name="Sakai H."/>
            <person name="Naito K."/>
            <person name="Ogiso-Tanaka E."/>
            <person name="Takahashi Y."/>
            <person name="Iseki K."/>
            <person name="Muto C."/>
            <person name="Satou K."/>
            <person name="Teruya K."/>
            <person name="Shiroma A."/>
            <person name="Shimoji M."/>
            <person name="Hirano T."/>
            <person name="Itoh T."/>
            <person name="Kaga A."/>
            <person name="Tomooka N."/>
        </authorList>
    </citation>
    <scope>NUCLEOTIDE SEQUENCE [LARGE SCALE GENOMIC DNA]</scope>
    <source>
        <strain evidence="2">cv. Shumari</strain>
    </source>
</reference>
<proteinExistence type="predicted"/>
<organism evidence="1 2">
    <name type="scientific">Vigna angularis var. angularis</name>
    <dbReference type="NCBI Taxonomy" id="157739"/>
    <lineage>
        <taxon>Eukaryota</taxon>
        <taxon>Viridiplantae</taxon>
        <taxon>Streptophyta</taxon>
        <taxon>Embryophyta</taxon>
        <taxon>Tracheophyta</taxon>
        <taxon>Spermatophyta</taxon>
        <taxon>Magnoliopsida</taxon>
        <taxon>eudicotyledons</taxon>
        <taxon>Gunneridae</taxon>
        <taxon>Pentapetalae</taxon>
        <taxon>rosids</taxon>
        <taxon>fabids</taxon>
        <taxon>Fabales</taxon>
        <taxon>Fabaceae</taxon>
        <taxon>Papilionoideae</taxon>
        <taxon>50 kb inversion clade</taxon>
        <taxon>NPAAA clade</taxon>
        <taxon>indigoferoid/millettioid clade</taxon>
        <taxon>Phaseoleae</taxon>
        <taxon>Vigna</taxon>
    </lineage>
</organism>